<evidence type="ECO:0000313" key="3">
    <source>
        <dbReference type="Proteomes" id="UP000664167"/>
    </source>
</evidence>
<dbReference type="AlphaFoldDB" id="A0A939JJ23"/>
<name>A0A939JJ23_9ACTN</name>
<accession>A0A939JJ23</accession>
<feature type="transmembrane region" description="Helical" evidence="1">
    <location>
        <begin position="66"/>
        <end position="93"/>
    </location>
</feature>
<keyword evidence="1" id="KW-0472">Membrane</keyword>
<keyword evidence="1" id="KW-0812">Transmembrane</keyword>
<dbReference type="EMBL" id="JAFLRJ010000164">
    <property type="protein sequence ID" value="MBO0513785.1"/>
    <property type="molecule type" value="Genomic_DNA"/>
</dbReference>
<protein>
    <submittedName>
        <fullName evidence="2">DUF1269 domain-containing protein</fullName>
    </submittedName>
</protein>
<gene>
    <name evidence="2" type="ORF">J0695_18550</name>
</gene>
<sequence length="163" mass="16936">MSELIVIGYEDPAVANKAFRAVQQLKKDSVVDYSGLAVVSVDAQGETHVDTPRRDEKVPIAATAGALWGLVFGMVILVPVFGVVGAAVGGLAGKLSQMGLDAKFRARVDSLLQPGSAAVVVMAPTTGEAFSTEMAKFGGTVLKTTLPEDEEKELSEMLLAGTA</sequence>
<keyword evidence="1" id="KW-1133">Transmembrane helix</keyword>
<dbReference type="RefSeq" id="WP_206963203.1">
    <property type="nucleotide sequence ID" value="NZ_BAAAJJ010000001.1"/>
</dbReference>
<dbReference type="InterPro" id="IPR009200">
    <property type="entry name" value="DUF1269_membrane"/>
</dbReference>
<dbReference type="Proteomes" id="UP000664167">
    <property type="component" value="Unassembled WGS sequence"/>
</dbReference>
<evidence type="ECO:0000256" key="1">
    <source>
        <dbReference type="SAM" id="Phobius"/>
    </source>
</evidence>
<reference evidence="2" key="1">
    <citation type="submission" date="2021-03" db="EMBL/GenBank/DDBJ databases">
        <title>Streptomyces poriferae sp. nov., a novel marine sponge-derived Actinobacteria species with anti-MRSA activity.</title>
        <authorList>
            <person name="Sandoval-Powers M."/>
            <person name="Kralova S."/>
            <person name="Nguyen G.-S."/>
            <person name="Fawwal D."/>
            <person name="Degnes K."/>
            <person name="Klinkenberg G."/>
            <person name="Sletta H."/>
            <person name="Wentzel A."/>
            <person name="Liles M.R."/>
        </authorList>
    </citation>
    <scope>NUCLEOTIDE SEQUENCE</scope>
    <source>
        <strain evidence="2">DSM 41794</strain>
    </source>
</reference>
<keyword evidence="3" id="KW-1185">Reference proteome</keyword>
<evidence type="ECO:0000313" key="2">
    <source>
        <dbReference type="EMBL" id="MBO0513785.1"/>
    </source>
</evidence>
<organism evidence="2 3">
    <name type="scientific">Streptomyces beijiangensis</name>
    <dbReference type="NCBI Taxonomy" id="163361"/>
    <lineage>
        <taxon>Bacteria</taxon>
        <taxon>Bacillati</taxon>
        <taxon>Actinomycetota</taxon>
        <taxon>Actinomycetes</taxon>
        <taxon>Kitasatosporales</taxon>
        <taxon>Streptomycetaceae</taxon>
        <taxon>Streptomyces</taxon>
    </lineage>
</organism>
<comment type="caution">
    <text evidence="2">The sequence shown here is derived from an EMBL/GenBank/DDBJ whole genome shotgun (WGS) entry which is preliminary data.</text>
</comment>
<proteinExistence type="predicted"/>
<dbReference type="Pfam" id="PF06897">
    <property type="entry name" value="DUF1269"/>
    <property type="match status" value="1"/>
</dbReference>